<dbReference type="KEGG" id="tcr:509793.50"/>
<comment type="caution">
    <text evidence="2">The sequence shown here is derived from an EMBL/GenBank/DDBJ whole genome shotgun (WGS) entry which is preliminary data.</text>
</comment>
<gene>
    <name evidence="2" type="ORF">Tc00.1047053509793.50</name>
</gene>
<dbReference type="RefSeq" id="XP_807065.1">
    <property type="nucleotide sequence ID" value="XM_801972.1"/>
</dbReference>
<dbReference type="Proteomes" id="UP000002296">
    <property type="component" value="Unassembled WGS sequence"/>
</dbReference>
<protein>
    <submittedName>
        <fullName evidence="2">Uncharacterized protein</fullName>
    </submittedName>
</protein>
<reference evidence="2 3" key="1">
    <citation type="journal article" date="2005" name="Science">
        <title>The genome sequence of Trypanosoma cruzi, etiologic agent of Chagas disease.</title>
        <authorList>
            <person name="El-Sayed N.M."/>
            <person name="Myler P.J."/>
            <person name="Bartholomeu D.C."/>
            <person name="Nilsson D."/>
            <person name="Aggarwal G."/>
            <person name="Tran A.N."/>
            <person name="Ghedin E."/>
            <person name="Worthey E.A."/>
            <person name="Delcher A.L."/>
            <person name="Blandin G."/>
            <person name="Westenberger S.J."/>
            <person name="Caler E."/>
            <person name="Cerqueira G.C."/>
            <person name="Branche C."/>
            <person name="Haas B."/>
            <person name="Anupama A."/>
            <person name="Arner E."/>
            <person name="Aslund L."/>
            <person name="Attipoe P."/>
            <person name="Bontempi E."/>
            <person name="Bringaud F."/>
            <person name="Burton P."/>
            <person name="Cadag E."/>
            <person name="Campbell D.A."/>
            <person name="Carrington M."/>
            <person name="Crabtree J."/>
            <person name="Darban H."/>
            <person name="da Silveira J.F."/>
            <person name="de Jong P."/>
            <person name="Edwards K."/>
            <person name="Englund P.T."/>
            <person name="Fazelina G."/>
            <person name="Feldblyum T."/>
            <person name="Ferella M."/>
            <person name="Frasch A.C."/>
            <person name="Gull K."/>
            <person name="Horn D."/>
            <person name="Hou L."/>
            <person name="Huang Y."/>
            <person name="Kindlund E."/>
            <person name="Klingbeil M."/>
            <person name="Kluge S."/>
            <person name="Koo H."/>
            <person name="Lacerda D."/>
            <person name="Levin M.J."/>
            <person name="Lorenzi H."/>
            <person name="Louie T."/>
            <person name="Machado C.R."/>
            <person name="McCulloch R."/>
            <person name="McKenna A."/>
            <person name="Mizuno Y."/>
            <person name="Mottram J.C."/>
            <person name="Nelson S."/>
            <person name="Ochaya S."/>
            <person name="Osoegawa K."/>
            <person name="Pai G."/>
            <person name="Parsons M."/>
            <person name="Pentony M."/>
            <person name="Pettersson U."/>
            <person name="Pop M."/>
            <person name="Ramirez J.L."/>
            <person name="Rinta J."/>
            <person name="Robertson L."/>
            <person name="Salzberg S.L."/>
            <person name="Sanchez D.O."/>
            <person name="Seyler A."/>
            <person name="Sharma R."/>
            <person name="Shetty J."/>
            <person name="Simpson A.J."/>
            <person name="Sisk E."/>
            <person name="Tammi M.T."/>
            <person name="Tarleton R."/>
            <person name="Teixeira S."/>
            <person name="Van Aken S."/>
            <person name="Vogt C."/>
            <person name="Ward P.N."/>
            <person name="Wickstead B."/>
            <person name="Wortman J."/>
            <person name="White O."/>
            <person name="Fraser C.M."/>
            <person name="Stuart K.D."/>
            <person name="Andersson B."/>
        </authorList>
    </citation>
    <scope>NUCLEOTIDE SEQUENCE [LARGE SCALE GENOMIC DNA]</scope>
    <source>
        <strain evidence="2 3">CL Brener</strain>
    </source>
</reference>
<feature type="compositionally biased region" description="Basic residues" evidence="1">
    <location>
        <begin position="145"/>
        <end position="183"/>
    </location>
</feature>
<feature type="region of interest" description="Disordered" evidence="1">
    <location>
        <begin position="145"/>
        <end position="192"/>
    </location>
</feature>
<proteinExistence type="predicted"/>
<name>Q4CY60_TRYCC</name>
<evidence type="ECO:0000313" key="3">
    <source>
        <dbReference type="Proteomes" id="UP000002296"/>
    </source>
</evidence>
<accession>Q4CY60</accession>
<evidence type="ECO:0000256" key="1">
    <source>
        <dbReference type="SAM" id="MobiDB-lite"/>
    </source>
</evidence>
<dbReference type="PaxDb" id="353153-Q4CY60"/>
<evidence type="ECO:0000313" key="2">
    <source>
        <dbReference type="EMBL" id="EAN85214.1"/>
    </source>
</evidence>
<dbReference type="InParanoid" id="Q4CY60"/>
<sequence length="192" mass="21300">MMRFTRFLAVAAKRSATSAKLGKSVGLTAALSPRQRSLPRVSVTKLMKPSGSGKHALSSFLLKDKKKVATAKVAVPPKKKRALKVRKGRSSGKKAAALYVRFYYALKKSGLVKGKRRMQKTGELWRATKKAKDFKKRVEAALRLAKKGQKSRARKLKAQKKAKGKKSAKGVRRVYRRVSRKKTVTSTVPPLP</sequence>
<keyword evidence="3" id="KW-1185">Reference proteome</keyword>
<dbReference type="SMR" id="Q4CY60"/>
<organism evidence="2 3">
    <name type="scientific">Trypanosoma cruzi (strain CL Brener)</name>
    <dbReference type="NCBI Taxonomy" id="353153"/>
    <lineage>
        <taxon>Eukaryota</taxon>
        <taxon>Discoba</taxon>
        <taxon>Euglenozoa</taxon>
        <taxon>Kinetoplastea</taxon>
        <taxon>Metakinetoplastina</taxon>
        <taxon>Trypanosomatida</taxon>
        <taxon>Trypanosomatidae</taxon>
        <taxon>Trypanosoma</taxon>
        <taxon>Schizotrypanum</taxon>
    </lineage>
</organism>
<dbReference type="AlphaFoldDB" id="Q4CY60"/>
<dbReference type="EMBL" id="AAHK01001479">
    <property type="protein sequence ID" value="EAN85214.1"/>
    <property type="molecule type" value="Genomic_DNA"/>
</dbReference>
<dbReference type="GeneID" id="3537223"/>